<sequence length="119" mass="12479">MAAAAAPDWLRNPEEERCGSSLHQEERERVLAIGRHEMGGTELNDLTSTAETAVPVTVRGGGETERGAGGKDRSNGASSADLTVYTHPIAGTCGFKGARRGMPFTAQTPVGNAIRTIVD</sequence>
<proteinExistence type="predicted"/>
<dbReference type="Proteomes" id="UP001188597">
    <property type="component" value="Unassembled WGS sequence"/>
</dbReference>
<feature type="compositionally biased region" description="Basic and acidic residues" evidence="1">
    <location>
        <begin position="11"/>
        <end position="25"/>
    </location>
</feature>
<keyword evidence="3" id="KW-1185">Reference proteome</keyword>
<name>A0AA88VP28_9ASTE</name>
<protein>
    <submittedName>
        <fullName evidence="2">Uncharacterized protein</fullName>
    </submittedName>
</protein>
<evidence type="ECO:0000313" key="2">
    <source>
        <dbReference type="EMBL" id="KAK3011692.1"/>
    </source>
</evidence>
<organism evidence="2 3">
    <name type="scientific">Escallonia herrerae</name>
    <dbReference type="NCBI Taxonomy" id="1293975"/>
    <lineage>
        <taxon>Eukaryota</taxon>
        <taxon>Viridiplantae</taxon>
        <taxon>Streptophyta</taxon>
        <taxon>Embryophyta</taxon>
        <taxon>Tracheophyta</taxon>
        <taxon>Spermatophyta</taxon>
        <taxon>Magnoliopsida</taxon>
        <taxon>eudicotyledons</taxon>
        <taxon>Gunneridae</taxon>
        <taxon>Pentapetalae</taxon>
        <taxon>asterids</taxon>
        <taxon>campanulids</taxon>
        <taxon>Escalloniales</taxon>
        <taxon>Escalloniaceae</taxon>
        <taxon>Escallonia</taxon>
    </lineage>
</organism>
<evidence type="ECO:0000313" key="3">
    <source>
        <dbReference type="Proteomes" id="UP001188597"/>
    </source>
</evidence>
<reference evidence="2" key="1">
    <citation type="submission" date="2022-12" db="EMBL/GenBank/DDBJ databases">
        <title>Draft genome assemblies for two species of Escallonia (Escalloniales).</title>
        <authorList>
            <person name="Chanderbali A."/>
            <person name="Dervinis C."/>
            <person name="Anghel I."/>
            <person name="Soltis D."/>
            <person name="Soltis P."/>
            <person name="Zapata F."/>
        </authorList>
    </citation>
    <scope>NUCLEOTIDE SEQUENCE</scope>
    <source>
        <strain evidence="2">UCBG64.0493</strain>
        <tissue evidence="2">Leaf</tissue>
    </source>
</reference>
<feature type="region of interest" description="Disordered" evidence="1">
    <location>
        <begin position="39"/>
        <end position="80"/>
    </location>
</feature>
<evidence type="ECO:0000256" key="1">
    <source>
        <dbReference type="SAM" id="MobiDB-lite"/>
    </source>
</evidence>
<feature type="compositionally biased region" description="Basic and acidic residues" evidence="1">
    <location>
        <begin position="62"/>
        <end position="74"/>
    </location>
</feature>
<comment type="caution">
    <text evidence="2">The sequence shown here is derived from an EMBL/GenBank/DDBJ whole genome shotgun (WGS) entry which is preliminary data.</text>
</comment>
<feature type="region of interest" description="Disordered" evidence="1">
    <location>
        <begin position="1"/>
        <end position="25"/>
    </location>
</feature>
<dbReference type="EMBL" id="JAVXUP010001436">
    <property type="protein sequence ID" value="KAK3011692.1"/>
    <property type="molecule type" value="Genomic_DNA"/>
</dbReference>
<accession>A0AA88VP28</accession>
<gene>
    <name evidence="2" type="ORF">RJ639_010872</name>
</gene>
<dbReference type="AlphaFoldDB" id="A0AA88VP28"/>